<evidence type="ECO:0000256" key="5">
    <source>
        <dbReference type="ARBA" id="ARBA00022839"/>
    </source>
</evidence>
<gene>
    <name evidence="6 8" type="primary">xseB</name>
    <name evidence="8" type="ORF">DI603_04490</name>
</gene>
<protein>
    <recommendedName>
        <fullName evidence="6">Exodeoxyribonuclease 7 small subunit</fullName>
        <ecNumber evidence="6">3.1.11.6</ecNumber>
    </recommendedName>
    <alternativeName>
        <fullName evidence="6">Exodeoxyribonuclease VII small subunit</fullName>
        <shortName evidence="6">Exonuclease VII small subunit</shortName>
    </alternativeName>
</protein>
<dbReference type="NCBIfam" id="TIGR01280">
    <property type="entry name" value="xseB"/>
    <property type="match status" value="1"/>
</dbReference>
<proteinExistence type="inferred from homology"/>
<feature type="region of interest" description="Disordered" evidence="7">
    <location>
        <begin position="1"/>
        <end position="22"/>
    </location>
</feature>
<keyword evidence="2 6" id="KW-0963">Cytoplasm</keyword>
<dbReference type="SUPFAM" id="SSF116842">
    <property type="entry name" value="XseB-like"/>
    <property type="match status" value="1"/>
</dbReference>
<feature type="compositionally biased region" description="Polar residues" evidence="7">
    <location>
        <begin position="1"/>
        <end position="17"/>
    </location>
</feature>
<dbReference type="PANTHER" id="PTHR34137:SF1">
    <property type="entry name" value="EXODEOXYRIBONUCLEASE 7 SMALL SUBUNIT"/>
    <property type="match status" value="1"/>
</dbReference>
<evidence type="ECO:0000313" key="8">
    <source>
        <dbReference type="EMBL" id="PZP35140.1"/>
    </source>
</evidence>
<evidence type="ECO:0000256" key="4">
    <source>
        <dbReference type="ARBA" id="ARBA00022801"/>
    </source>
</evidence>
<dbReference type="EC" id="3.1.11.6" evidence="6"/>
<comment type="function">
    <text evidence="6">Bidirectionally degrades single-stranded DNA into large acid-insoluble oligonucleotides, which are then degraded further into small acid-soluble oligonucleotides.</text>
</comment>
<dbReference type="AlphaFoldDB" id="A0A2W5E287"/>
<dbReference type="EMBL" id="QFOD01000003">
    <property type="protein sequence ID" value="PZP35140.1"/>
    <property type="molecule type" value="Genomic_DNA"/>
</dbReference>
<dbReference type="HAMAP" id="MF_00337">
    <property type="entry name" value="Exonuc_7_S"/>
    <property type="match status" value="1"/>
</dbReference>
<evidence type="ECO:0000256" key="3">
    <source>
        <dbReference type="ARBA" id="ARBA00022722"/>
    </source>
</evidence>
<comment type="catalytic activity">
    <reaction evidence="6">
        <text>Exonucleolytic cleavage in either 5'- to 3'- or 3'- to 5'-direction to yield nucleoside 5'-phosphates.</text>
        <dbReference type="EC" id="3.1.11.6"/>
    </reaction>
</comment>
<evidence type="ECO:0000256" key="1">
    <source>
        <dbReference type="ARBA" id="ARBA00009998"/>
    </source>
</evidence>
<accession>A0A2W5E287</accession>
<comment type="caution">
    <text evidence="8">The sequence shown here is derived from an EMBL/GenBank/DDBJ whole genome shotgun (WGS) entry which is preliminary data.</text>
</comment>
<reference evidence="8 9" key="1">
    <citation type="submission" date="2017-08" db="EMBL/GenBank/DDBJ databases">
        <title>Infants hospitalized years apart are colonized by the same room-sourced microbial strains.</title>
        <authorList>
            <person name="Brooks B."/>
            <person name="Olm M.R."/>
            <person name="Firek B.A."/>
            <person name="Baker R."/>
            <person name="Thomas B.C."/>
            <person name="Morowitz M.J."/>
            <person name="Banfield J.F."/>
        </authorList>
    </citation>
    <scope>NUCLEOTIDE SEQUENCE [LARGE SCALE GENOMIC DNA]</scope>
    <source>
        <strain evidence="8">S2_012_000_R2_81</strain>
    </source>
</reference>
<dbReference type="GO" id="GO:0008855">
    <property type="term" value="F:exodeoxyribonuclease VII activity"/>
    <property type="evidence" value="ECO:0007669"/>
    <property type="project" value="UniProtKB-UniRule"/>
</dbReference>
<comment type="similarity">
    <text evidence="1 6">Belongs to the XseB family.</text>
</comment>
<dbReference type="GO" id="GO:0005829">
    <property type="term" value="C:cytosol"/>
    <property type="evidence" value="ECO:0007669"/>
    <property type="project" value="TreeGrafter"/>
</dbReference>
<evidence type="ECO:0000256" key="7">
    <source>
        <dbReference type="SAM" id="MobiDB-lite"/>
    </source>
</evidence>
<organism evidence="8 9">
    <name type="scientific">Roseateles depolymerans</name>
    <dbReference type="NCBI Taxonomy" id="76731"/>
    <lineage>
        <taxon>Bacteria</taxon>
        <taxon>Pseudomonadati</taxon>
        <taxon>Pseudomonadota</taxon>
        <taxon>Betaproteobacteria</taxon>
        <taxon>Burkholderiales</taxon>
        <taxon>Sphaerotilaceae</taxon>
        <taxon>Roseateles</taxon>
    </lineage>
</organism>
<evidence type="ECO:0000256" key="2">
    <source>
        <dbReference type="ARBA" id="ARBA00022490"/>
    </source>
</evidence>
<dbReference type="PANTHER" id="PTHR34137">
    <property type="entry name" value="EXODEOXYRIBONUCLEASE 7 SMALL SUBUNIT"/>
    <property type="match status" value="1"/>
</dbReference>
<dbReference type="Pfam" id="PF02609">
    <property type="entry name" value="Exonuc_VII_S"/>
    <property type="match status" value="1"/>
</dbReference>
<sequence>MTKPTSRTKSAPTTESAEPSYEQALDELERLVAAMEGQQLPLDQLLRSYQRGAELLGLCRSRLEAVEQQVRVLDAGELKAWEGSGS</sequence>
<dbReference type="InterPro" id="IPR037004">
    <property type="entry name" value="Exonuc_VII_ssu_sf"/>
</dbReference>
<keyword evidence="3 6" id="KW-0540">Nuclease</keyword>
<evidence type="ECO:0000313" key="9">
    <source>
        <dbReference type="Proteomes" id="UP000249633"/>
    </source>
</evidence>
<keyword evidence="4 6" id="KW-0378">Hydrolase</keyword>
<dbReference type="GO" id="GO:0006308">
    <property type="term" value="P:DNA catabolic process"/>
    <property type="evidence" value="ECO:0007669"/>
    <property type="project" value="UniProtKB-UniRule"/>
</dbReference>
<dbReference type="PIRSF" id="PIRSF006488">
    <property type="entry name" value="Exonuc_VII_S"/>
    <property type="match status" value="1"/>
</dbReference>
<comment type="subunit">
    <text evidence="6">Heterooligomer composed of large and small subunits.</text>
</comment>
<dbReference type="InterPro" id="IPR003761">
    <property type="entry name" value="Exonuc_VII_S"/>
</dbReference>
<dbReference type="GO" id="GO:0009318">
    <property type="term" value="C:exodeoxyribonuclease VII complex"/>
    <property type="evidence" value="ECO:0007669"/>
    <property type="project" value="UniProtKB-UniRule"/>
</dbReference>
<name>A0A2W5E287_9BURK</name>
<evidence type="ECO:0000256" key="6">
    <source>
        <dbReference type="HAMAP-Rule" id="MF_00337"/>
    </source>
</evidence>
<comment type="subcellular location">
    <subcellularLocation>
        <location evidence="6">Cytoplasm</location>
    </subcellularLocation>
</comment>
<dbReference type="Gene3D" id="1.10.287.1040">
    <property type="entry name" value="Exonuclease VII, small subunit"/>
    <property type="match status" value="1"/>
</dbReference>
<dbReference type="Proteomes" id="UP000249633">
    <property type="component" value="Unassembled WGS sequence"/>
</dbReference>
<keyword evidence="5 6" id="KW-0269">Exonuclease</keyword>